<sequence length="75" mass="8826">MRFDKRQDCGMNQTKIIGLKNIELQIQQFKKSVNSNLKLEKVVDIINKDKRVMNQLIWMDIGINHKSQTKKANII</sequence>
<organism evidence="1 2">
    <name type="scientific">Paramecium sonneborni</name>
    <dbReference type="NCBI Taxonomy" id="65129"/>
    <lineage>
        <taxon>Eukaryota</taxon>
        <taxon>Sar</taxon>
        <taxon>Alveolata</taxon>
        <taxon>Ciliophora</taxon>
        <taxon>Intramacronucleata</taxon>
        <taxon>Oligohymenophorea</taxon>
        <taxon>Peniculida</taxon>
        <taxon>Parameciidae</taxon>
        <taxon>Paramecium</taxon>
    </lineage>
</organism>
<comment type="caution">
    <text evidence="1">The sequence shown here is derived from an EMBL/GenBank/DDBJ whole genome shotgun (WGS) entry which is preliminary data.</text>
</comment>
<reference evidence="1" key="1">
    <citation type="submission" date="2021-01" db="EMBL/GenBank/DDBJ databases">
        <authorList>
            <consortium name="Genoscope - CEA"/>
            <person name="William W."/>
        </authorList>
    </citation>
    <scope>NUCLEOTIDE SEQUENCE</scope>
</reference>
<dbReference type="AlphaFoldDB" id="A0A8S1RQX8"/>
<protein>
    <submittedName>
        <fullName evidence="1">Uncharacterized protein</fullName>
    </submittedName>
</protein>
<evidence type="ECO:0000313" key="2">
    <source>
        <dbReference type="Proteomes" id="UP000692954"/>
    </source>
</evidence>
<dbReference type="Proteomes" id="UP000692954">
    <property type="component" value="Unassembled WGS sequence"/>
</dbReference>
<accession>A0A8S1RQX8</accession>
<dbReference type="EMBL" id="CAJJDN010000254">
    <property type="protein sequence ID" value="CAD8129977.1"/>
    <property type="molecule type" value="Genomic_DNA"/>
</dbReference>
<proteinExistence type="predicted"/>
<gene>
    <name evidence="1" type="ORF">PSON_ATCC_30995.1.T2540007</name>
</gene>
<keyword evidence="2" id="KW-1185">Reference proteome</keyword>
<evidence type="ECO:0000313" key="1">
    <source>
        <dbReference type="EMBL" id="CAD8129977.1"/>
    </source>
</evidence>
<name>A0A8S1RQX8_9CILI</name>